<keyword evidence="2" id="KW-0732">Signal</keyword>
<evidence type="ECO:0000259" key="11">
    <source>
        <dbReference type="Pfam" id="PF05036"/>
    </source>
</evidence>
<evidence type="ECO:0000256" key="3">
    <source>
        <dbReference type="ARBA" id="ARBA00022801"/>
    </source>
</evidence>
<dbReference type="InterPro" id="IPR007730">
    <property type="entry name" value="SPOR-like_dom"/>
</dbReference>
<dbReference type="KEGG" id="hfl:PUV54_15565"/>
<dbReference type="Gene3D" id="3.30.70.1070">
    <property type="entry name" value="Sporulation related repeat"/>
    <property type="match status" value="1"/>
</dbReference>
<evidence type="ECO:0000256" key="8">
    <source>
        <dbReference type="PIRSR" id="PIRSR618044-2"/>
    </source>
</evidence>
<dbReference type="Pfam" id="PF00768">
    <property type="entry name" value="Peptidase_S11"/>
    <property type="match status" value="1"/>
</dbReference>
<dbReference type="SUPFAM" id="SSF56601">
    <property type="entry name" value="beta-lactamase/transpeptidase-like"/>
    <property type="match status" value="1"/>
</dbReference>
<keyword evidence="6" id="KW-0961">Cell wall biogenesis/degradation</keyword>
<keyword evidence="12" id="KW-0121">Carboxypeptidase</keyword>
<dbReference type="GO" id="GO:0042834">
    <property type="term" value="F:peptidoglycan binding"/>
    <property type="evidence" value="ECO:0007669"/>
    <property type="project" value="InterPro"/>
</dbReference>
<dbReference type="PANTHER" id="PTHR21581:SF6">
    <property type="entry name" value="TRAFFICKING PROTEIN PARTICLE COMPLEX SUBUNIT 12"/>
    <property type="match status" value="1"/>
</dbReference>
<dbReference type="Gene3D" id="3.40.710.10">
    <property type="entry name" value="DD-peptidase/beta-lactamase superfamily"/>
    <property type="match status" value="1"/>
</dbReference>
<feature type="active site" description="Proton acceptor" evidence="7">
    <location>
        <position position="43"/>
    </location>
</feature>
<protein>
    <submittedName>
        <fullName evidence="12">D-alanyl-D-alanine carboxypeptidase</fullName>
    </submittedName>
</protein>
<dbReference type="Proteomes" id="UP001214043">
    <property type="component" value="Chromosome"/>
</dbReference>
<dbReference type="SUPFAM" id="SSF110997">
    <property type="entry name" value="Sporulation related repeat"/>
    <property type="match status" value="1"/>
</dbReference>
<dbReference type="GO" id="GO:0009252">
    <property type="term" value="P:peptidoglycan biosynthetic process"/>
    <property type="evidence" value="ECO:0007669"/>
    <property type="project" value="UniProtKB-KW"/>
</dbReference>
<dbReference type="GO" id="GO:0071555">
    <property type="term" value="P:cell wall organization"/>
    <property type="evidence" value="ECO:0007669"/>
    <property type="project" value="UniProtKB-KW"/>
</dbReference>
<dbReference type="InterPro" id="IPR018044">
    <property type="entry name" value="Peptidase_S11"/>
</dbReference>
<dbReference type="Pfam" id="PF05036">
    <property type="entry name" value="SPOR"/>
    <property type="match status" value="1"/>
</dbReference>
<dbReference type="PRINTS" id="PR00725">
    <property type="entry name" value="DADACBPTASE1"/>
</dbReference>
<evidence type="ECO:0000313" key="13">
    <source>
        <dbReference type="Proteomes" id="UP001214043"/>
    </source>
</evidence>
<sequence>MLVFAPQASANSKYAAYVVHADSGDVLFDRYSTSRRYPASLTKMMTLYLLFEALEDGELALNSKIKVSARAAGQPPSKLGVSSGSSIDVETAIRSLVIKSANDIAVAVAEELAGSEWRFAQEMTAKARELSMYNTTFRNASGLPNRKMVTTARDMAVLGRRVAQDFPQYFHYFGEKSFTWDGRTYRTHNSLVKTFDGADGLKTGYTRRSGFNLVTSATRDGQRLIGVVLGGRSSRTRDAHMRDILDDAFGEISKKPTLIAALHRKKPSPRLKPTLVAALAQKNTAPTVAGNEDLRAELMTAAAVIEGGDAPAPAMGSDGIGDLIARADTDDFNEFERAKLASLYPADPGYIGEGDLESVMEFGWSIQIGAYSNKELAQKELEKAVRKVGLDFSTMAILPTPLENGKTLYRARVTKLSEIDAATACETLKDKKVSCFVVSDQSALQGAPATTSLH</sequence>
<evidence type="ECO:0000256" key="2">
    <source>
        <dbReference type="ARBA" id="ARBA00022729"/>
    </source>
</evidence>
<keyword evidence="3" id="KW-0378">Hydrolase</keyword>
<dbReference type="InterPro" id="IPR036680">
    <property type="entry name" value="SPOR-like_sf"/>
</dbReference>
<proteinExistence type="inferred from homology"/>
<feature type="binding site" evidence="8">
    <location>
        <position position="202"/>
    </location>
    <ligand>
        <name>substrate</name>
    </ligand>
</feature>
<keyword evidence="13" id="KW-1185">Reference proteome</keyword>
<organism evidence="12 13">
    <name type="scientific">Hyphococcus flavus</name>
    <dbReference type="NCBI Taxonomy" id="1866326"/>
    <lineage>
        <taxon>Bacteria</taxon>
        <taxon>Pseudomonadati</taxon>
        <taxon>Pseudomonadota</taxon>
        <taxon>Alphaproteobacteria</taxon>
        <taxon>Parvularculales</taxon>
        <taxon>Parvularculaceae</taxon>
        <taxon>Hyphococcus</taxon>
    </lineage>
</organism>
<dbReference type="AlphaFoldDB" id="A0AAE9ZEU6"/>
<name>A0AAE9ZEU6_9PROT</name>
<dbReference type="InterPro" id="IPR012338">
    <property type="entry name" value="Beta-lactam/transpept-like"/>
</dbReference>
<dbReference type="GO" id="GO:0009002">
    <property type="term" value="F:serine-type D-Ala-D-Ala carboxypeptidase activity"/>
    <property type="evidence" value="ECO:0007669"/>
    <property type="project" value="InterPro"/>
</dbReference>
<evidence type="ECO:0000256" key="7">
    <source>
        <dbReference type="PIRSR" id="PIRSR618044-1"/>
    </source>
</evidence>
<dbReference type="RefSeq" id="WP_274493256.1">
    <property type="nucleotide sequence ID" value="NZ_CP118166.1"/>
</dbReference>
<dbReference type="GO" id="GO:0008360">
    <property type="term" value="P:regulation of cell shape"/>
    <property type="evidence" value="ECO:0007669"/>
    <property type="project" value="UniProtKB-KW"/>
</dbReference>
<feature type="active site" description="Acyl-ester intermediate" evidence="7">
    <location>
        <position position="40"/>
    </location>
</feature>
<evidence type="ECO:0000259" key="10">
    <source>
        <dbReference type="Pfam" id="PF00768"/>
    </source>
</evidence>
<evidence type="ECO:0000256" key="1">
    <source>
        <dbReference type="ARBA" id="ARBA00007164"/>
    </source>
</evidence>
<evidence type="ECO:0000256" key="6">
    <source>
        <dbReference type="ARBA" id="ARBA00023316"/>
    </source>
</evidence>
<dbReference type="PANTHER" id="PTHR21581">
    <property type="entry name" value="D-ALANYL-D-ALANINE CARBOXYPEPTIDASE"/>
    <property type="match status" value="1"/>
</dbReference>
<dbReference type="InterPro" id="IPR001967">
    <property type="entry name" value="Peptidase_S11_N"/>
</dbReference>
<dbReference type="GO" id="GO:0006508">
    <property type="term" value="P:proteolysis"/>
    <property type="evidence" value="ECO:0007669"/>
    <property type="project" value="InterPro"/>
</dbReference>
<dbReference type="EMBL" id="CP118166">
    <property type="protein sequence ID" value="WDI31367.1"/>
    <property type="molecule type" value="Genomic_DNA"/>
</dbReference>
<feature type="domain" description="SPOR" evidence="11">
    <location>
        <begin position="363"/>
        <end position="438"/>
    </location>
</feature>
<keyword evidence="12" id="KW-0645">Protease</keyword>
<evidence type="ECO:0000313" key="12">
    <source>
        <dbReference type="EMBL" id="WDI31367.1"/>
    </source>
</evidence>
<evidence type="ECO:0000256" key="9">
    <source>
        <dbReference type="RuleBase" id="RU004016"/>
    </source>
</evidence>
<keyword evidence="4" id="KW-0133">Cell shape</keyword>
<gene>
    <name evidence="12" type="ORF">PUV54_15565</name>
</gene>
<evidence type="ECO:0000256" key="4">
    <source>
        <dbReference type="ARBA" id="ARBA00022960"/>
    </source>
</evidence>
<feature type="active site" evidence="7">
    <location>
        <position position="100"/>
    </location>
</feature>
<keyword evidence="5" id="KW-0573">Peptidoglycan synthesis</keyword>
<comment type="similarity">
    <text evidence="1 9">Belongs to the peptidase S11 family.</text>
</comment>
<reference evidence="12" key="1">
    <citation type="submission" date="2023-02" db="EMBL/GenBank/DDBJ databases">
        <title>Genome sequence of Hyphococcus flavus.</title>
        <authorList>
            <person name="Rong J.-C."/>
            <person name="Zhao Q."/>
            <person name="Yi M."/>
            <person name="Wu J.-Y."/>
        </authorList>
    </citation>
    <scope>NUCLEOTIDE SEQUENCE</scope>
    <source>
        <strain evidence="12">MCCC 1K03223</strain>
    </source>
</reference>
<evidence type="ECO:0000256" key="5">
    <source>
        <dbReference type="ARBA" id="ARBA00022984"/>
    </source>
</evidence>
<accession>A0AAE9ZEU6</accession>
<feature type="domain" description="Peptidase S11 D-alanyl-D-alanine carboxypeptidase A N-terminal" evidence="10">
    <location>
        <begin position="14"/>
        <end position="232"/>
    </location>
</feature>